<comment type="caution">
    <text evidence="2">The sequence shown here is derived from an EMBL/GenBank/DDBJ whole genome shotgun (WGS) entry which is preliminary data.</text>
</comment>
<dbReference type="AlphaFoldDB" id="A0A8X6XXI5"/>
<organism evidence="2 3">
    <name type="scientific">Trichonephila inaurata madagascariensis</name>
    <dbReference type="NCBI Taxonomy" id="2747483"/>
    <lineage>
        <taxon>Eukaryota</taxon>
        <taxon>Metazoa</taxon>
        <taxon>Ecdysozoa</taxon>
        <taxon>Arthropoda</taxon>
        <taxon>Chelicerata</taxon>
        <taxon>Arachnida</taxon>
        <taxon>Araneae</taxon>
        <taxon>Araneomorphae</taxon>
        <taxon>Entelegynae</taxon>
        <taxon>Araneoidea</taxon>
        <taxon>Nephilidae</taxon>
        <taxon>Trichonephila</taxon>
        <taxon>Trichonephila inaurata</taxon>
    </lineage>
</organism>
<evidence type="ECO:0000256" key="1">
    <source>
        <dbReference type="SAM" id="MobiDB-lite"/>
    </source>
</evidence>
<feature type="region of interest" description="Disordered" evidence="1">
    <location>
        <begin position="37"/>
        <end position="68"/>
    </location>
</feature>
<accession>A0A8X6XXI5</accession>
<sequence>MARNKNQANLQPKGRETYTSPDKTANLEGLHLAHLECYQPRSNEPDSIRKDTSDEFMDLSLPSTTFTP</sequence>
<feature type="compositionally biased region" description="Basic and acidic residues" evidence="1">
    <location>
        <begin position="43"/>
        <end position="53"/>
    </location>
</feature>
<proteinExistence type="predicted"/>
<evidence type="ECO:0000313" key="3">
    <source>
        <dbReference type="Proteomes" id="UP000886998"/>
    </source>
</evidence>
<dbReference type="EMBL" id="BMAV01013148">
    <property type="protein sequence ID" value="GFY60430.1"/>
    <property type="molecule type" value="Genomic_DNA"/>
</dbReference>
<keyword evidence="3" id="KW-1185">Reference proteome</keyword>
<reference evidence="2" key="1">
    <citation type="submission" date="2020-08" db="EMBL/GenBank/DDBJ databases">
        <title>Multicomponent nature underlies the extraordinary mechanical properties of spider dragline silk.</title>
        <authorList>
            <person name="Kono N."/>
            <person name="Nakamura H."/>
            <person name="Mori M."/>
            <person name="Yoshida Y."/>
            <person name="Ohtoshi R."/>
            <person name="Malay A.D."/>
            <person name="Moran D.A.P."/>
            <person name="Tomita M."/>
            <person name="Numata K."/>
            <person name="Arakawa K."/>
        </authorList>
    </citation>
    <scope>NUCLEOTIDE SEQUENCE</scope>
</reference>
<protein>
    <submittedName>
        <fullName evidence="2">Uncharacterized protein</fullName>
    </submittedName>
</protein>
<feature type="region of interest" description="Disordered" evidence="1">
    <location>
        <begin position="1"/>
        <end position="22"/>
    </location>
</feature>
<gene>
    <name evidence="2" type="ORF">TNIN_380071</name>
</gene>
<dbReference type="Proteomes" id="UP000886998">
    <property type="component" value="Unassembled WGS sequence"/>
</dbReference>
<name>A0A8X6XXI5_9ARAC</name>
<evidence type="ECO:0000313" key="2">
    <source>
        <dbReference type="EMBL" id="GFY60430.1"/>
    </source>
</evidence>
<feature type="compositionally biased region" description="Polar residues" evidence="1">
    <location>
        <begin position="1"/>
        <end position="10"/>
    </location>
</feature>